<feature type="compositionally biased region" description="Basic and acidic residues" evidence="1">
    <location>
        <begin position="8"/>
        <end position="20"/>
    </location>
</feature>
<keyword evidence="3" id="KW-1185">Reference proteome</keyword>
<feature type="region of interest" description="Disordered" evidence="1">
    <location>
        <begin position="1"/>
        <end position="31"/>
    </location>
</feature>
<name>A0A239IA95_9ACTN</name>
<reference evidence="2 3" key="1">
    <citation type="submission" date="2017-06" db="EMBL/GenBank/DDBJ databases">
        <authorList>
            <person name="Kim H.J."/>
            <person name="Triplett B.A."/>
        </authorList>
    </citation>
    <scope>NUCLEOTIDE SEQUENCE [LARGE SCALE GENOMIC DNA]</scope>
    <source>
        <strain evidence="2 3">DSM 44715</strain>
    </source>
</reference>
<proteinExistence type="predicted"/>
<accession>A0A239IA95</accession>
<feature type="compositionally biased region" description="Low complexity" evidence="1">
    <location>
        <begin position="21"/>
        <end position="31"/>
    </location>
</feature>
<gene>
    <name evidence="2" type="ORF">SAMN05443665_101215</name>
</gene>
<evidence type="ECO:0000313" key="2">
    <source>
        <dbReference type="EMBL" id="SNS89993.1"/>
    </source>
</evidence>
<dbReference type="AlphaFoldDB" id="A0A239IA95"/>
<dbReference type="Proteomes" id="UP000198318">
    <property type="component" value="Unassembled WGS sequence"/>
</dbReference>
<evidence type="ECO:0000256" key="1">
    <source>
        <dbReference type="SAM" id="MobiDB-lite"/>
    </source>
</evidence>
<organism evidence="2 3">
    <name type="scientific">Actinomadura meyerae</name>
    <dbReference type="NCBI Taxonomy" id="240840"/>
    <lineage>
        <taxon>Bacteria</taxon>
        <taxon>Bacillati</taxon>
        <taxon>Actinomycetota</taxon>
        <taxon>Actinomycetes</taxon>
        <taxon>Streptosporangiales</taxon>
        <taxon>Thermomonosporaceae</taxon>
        <taxon>Actinomadura</taxon>
    </lineage>
</organism>
<protein>
    <submittedName>
        <fullName evidence="2">Uncharacterized protein</fullName>
    </submittedName>
</protein>
<dbReference type="EMBL" id="FZOR01000012">
    <property type="protein sequence ID" value="SNS89993.1"/>
    <property type="molecule type" value="Genomic_DNA"/>
</dbReference>
<evidence type="ECO:0000313" key="3">
    <source>
        <dbReference type="Proteomes" id="UP000198318"/>
    </source>
</evidence>
<sequence>MLAAWLRTENEKSGKSEKSGKYSSSGAVRRG</sequence>